<dbReference type="Pfam" id="PF01479">
    <property type="entry name" value="S4"/>
    <property type="match status" value="1"/>
</dbReference>
<dbReference type="NCBIfam" id="TIGR00478">
    <property type="entry name" value="tly"/>
    <property type="match status" value="1"/>
</dbReference>
<organism evidence="5 6">
    <name type="scientific">Leucobacter weissii</name>
    <dbReference type="NCBI Taxonomy" id="1983706"/>
    <lineage>
        <taxon>Bacteria</taxon>
        <taxon>Bacillati</taxon>
        <taxon>Actinomycetota</taxon>
        <taxon>Actinomycetes</taxon>
        <taxon>Micrococcales</taxon>
        <taxon>Microbacteriaceae</taxon>
        <taxon>Leucobacter</taxon>
    </lineage>
</organism>
<dbReference type="InterPro" id="IPR002877">
    <property type="entry name" value="RNA_MeTrfase_FtsJ_dom"/>
</dbReference>
<accession>A0A939MM45</accession>
<evidence type="ECO:0000256" key="3">
    <source>
        <dbReference type="PROSITE-ProRule" id="PRU00182"/>
    </source>
</evidence>
<reference evidence="5" key="1">
    <citation type="submission" date="2021-03" db="EMBL/GenBank/DDBJ databases">
        <title>Leucobacter chromiisoli sp. nov., isolated from chromium-containing soil of chemical plant.</title>
        <authorList>
            <person name="Xu Z."/>
        </authorList>
    </citation>
    <scope>NUCLEOTIDE SEQUENCE</scope>
    <source>
        <strain evidence="5">S27</strain>
    </source>
</reference>
<dbReference type="GO" id="GO:0008168">
    <property type="term" value="F:methyltransferase activity"/>
    <property type="evidence" value="ECO:0007669"/>
    <property type="project" value="UniProtKB-KW"/>
</dbReference>
<dbReference type="Gene3D" id="3.10.290.10">
    <property type="entry name" value="RNA-binding S4 domain"/>
    <property type="match status" value="1"/>
</dbReference>
<dbReference type="InterPro" id="IPR047048">
    <property type="entry name" value="TlyA"/>
</dbReference>
<evidence type="ECO:0000256" key="2">
    <source>
        <dbReference type="ARBA" id="ARBA00029460"/>
    </source>
</evidence>
<dbReference type="Proteomes" id="UP000664382">
    <property type="component" value="Unassembled WGS sequence"/>
</dbReference>
<dbReference type="SUPFAM" id="SSF55174">
    <property type="entry name" value="Alpha-L RNA-binding motif"/>
    <property type="match status" value="1"/>
</dbReference>
<dbReference type="PANTHER" id="PTHR32319">
    <property type="entry name" value="BACTERIAL HEMOLYSIN-LIKE PROTEIN"/>
    <property type="match status" value="1"/>
</dbReference>
<evidence type="ECO:0000259" key="4">
    <source>
        <dbReference type="SMART" id="SM00363"/>
    </source>
</evidence>
<dbReference type="RefSeq" id="WP_208098821.1">
    <property type="nucleotide sequence ID" value="NZ_JAGDYM010000016.1"/>
</dbReference>
<gene>
    <name evidence="5" type="ORF">J4H92_14110</name>
</gene>
<sequence length="250" mass="26123">MTERLDVALAGRGLARSRSQAAELIAAGRVRVDGAVLGKAGARVAGSARIEVEAPDHYVSRAAHKLVAGLDRFGVAPADRLALDLGASTGGFTQVLLERGARQVIALDVGHGQLAEPLRKDSRVVAIEGCNARGLTADALAELSGRAEAPTLLVGDLSFISLTLVMPAIARVAAERAELLLLVKPQFEVGRQGLRGGIVADPALADDAVRRVIRCAEDLGFAHGGTEPSPITGEHGNREFLTYFWQGGAE</sequence>
<keyword evidence="6" id="KW-1185">Reference proteome</keyword>
<dbReference type="InterPro" id="IPR029063">
    <property type="entry name" value="SAM-dependent_MTases_sf"/>
</dbReference>
<name>A0A939MM45_9MICO</name>
<evidence type="ECO:0000313" key="5">
    <source>
        <dbReference type="EMBL" id="MBO1903076.1"/>
    </source>
</evidence>
<dbReference type="PROSITE" id="PS50889">
    <property type="entry name" value="S4"/>
    <property type="match status" value="1"/>
</dbReference>
<dbReference type="GO" id="GO:0003723">
    <property type="term" value="F:RNA binding"/>
    <property type="evidence" value="ECO:0007669"/>
    <property type="project" value="UniProtKB-KW"/>
</dbReference>
<dbReference type="PANTHER" id="PTHR32319:SF0">
    <property type="entry name" value="BACTERIAL HEMOLYSIN-LIKE PROTEIN"/>
    <property type="match status" value="1"/>
</dbReference>
<evidence type="ECO:0000256" key="1">
    <source>
        <dbReference type="ARBA" id="ARBA00022884"/>
    </source>
</evidence>
<comment type="caution">
    <text evidence="5">The sequence shown here is derived from an EMBL/GenBank/DDBJ whole genome shotgun (WGS) entry which is preliminary data.</text>
</comment>
<dbReference type="PIRSF" id="PIRSF005578">
    <property type="entry name" value="TlyA"/>
    <property type="match status" value="1"/>
</dbReference>
<evidence type="ECO:0000313" key="6">
    <source>
        <dbReference type="Proteomes" id="UP000664382"/>
    </source>
</evidence>
<keyword evidence="5" id="KW-0489">Methyltransferase</keyword>
<dbReference type="InterPro" id="IPR002942">
    <property type="entry name" value="S4_RNA-bd"/>
</dbReference>
<dbReference type="Pfam" id="PF01728">
    <property type="entry name" value="FtsJ"/>
    <property type="match status" value="1"/>
</dbReference>
<dbReference type="InterPro" id="IPR036986">
    <property type="entry name" value="S4_RNA-bd_sf"/>
</dbReference>
<dbReference type="CDD" id="cd00165">
    <property type="entry name" value="S4"/>
    <property type="match status" value="1"/>
</dbReference>
<keyword evidence="5" id="KW-0808">Transferase</keyword>
<dbReference type="GO" id="GO:0032259">
    <property type="term" value="P:methylation"/>
    <property type="evidence" value="ECO:0007669"/>
    <property type="project" value="UniProtKB-KW"/>
</dbReference>
<dbReference type="CDD" id="cd02440">
    <property type="entry name" value="AdoMet_MTases"/>
    <property type="match status" value="1"/>
</dbReference>
<comment type="similarity">
    <text evidence="2">Belongs to the TlyA family.</text>
</comment>
<dbReference type="SUPFAM" id="SSF53335">
    <property type="entry name" value="S-adenosyl-L-methionine-dependent methyltransferases"/>
    <property type="match status" value="1"/>
</dbReference>
<dbReference type="AlphaFoldDB" id="A0A939MM45"/>
<dbReference type="EMBL" id="JAGDYM010000016">
    <property type="protein sequence ID" value="MBO1903076.1"/>
    <property type="molecule type" value="Genomic_DNA"/>
</dbReference>
<dbReference type="InterPro" id="IPR004538">
    <property type="entry name" value="Hemolysin_A/TlyA"/>
</dbReference>
<proteinExistence type="inferred from homology"/>
<protein>
    <submittedName>
        <fullName evidence="5">TlyA family RNA methyltransferase</fullName>
    </submittedName>
</protein>
<dbReference type="SMART" id="SM00363">
    <property type="entry name" value="S4"/>
    <property type="match status" value="1"/>
</dbReference>
<feature type="domain" description="RNA-binding S4" evidence="4">
    <location>
        <begin position="3"/>
        <end position="67"/>
    </location>
</feature>
<keyword evidence="1 3" id="KW-0694">RNA-binding</keyword>
<dbReference type="Gene3D" id="3.40.50.150">
    <property type="entry name" value="Vaccinia Virus protein VP39"/>
    <property type="match status" value="1"/>
</dbReference>